<dbReference type="AlphaFoldDB" id="A0A0F9RJZ4"/>
<sequence>MCEMLELYTPEYEVTNTKERITIDLLKDGQDFLIQFEINHDFLLDTVSLVYKYLRNNRKIPHNVFKFFIASYYVISRHPFSFPSHETKKDFCQKFGLPVSSLEYCVEKITDSLNYIKILDDMNFPYFIDPKRDISLNFIKKLIKAKVDKAMMSFLLSNQPINSQILTEELIYEVIFRQKAFPEELFRQLYEIVFEYIERAFSDYHQYINLQKKYFI</sequence>
<dbReference type="EMBL" id="LAZR01001130">
    <property type="protein sequence ID" value="KKN50162.1"/>
    <property type="molecule type" value="Genomic_DNA"/>
</dbReference>
<evidence type="ECO:0000313" key="1">
    <source>
        <dbReference type="EMBL" id="KKN50162.1"/>
    </source>
</evidence>
<reference evidence="1" key="1">
    <citation type="journal article" date="2015" name="Nature">
        <title>Complex archaea that bridge the gap between prokaryotes and eukaryotes.</title>
        <authorList>
            <person name="Spang A."/>
            <person name="Saw J.H."/>
            <person name="Jorgensen S.L."/>
            <person name="Zaremba-Niedzwiedzka K."/>
            <person name="Martijn J."/>
            <person name="Lind A.E."/>
            <person name="van Eijk R."/>
            <person name="Schleper C."/>
            <person name="Guy L."/>
            <person name="Ettema T.J."/>
        </authorList>
    </citation>
    <scope>NUCLEOTIDE SEQUENCE</scope>
</reference>
<comment type="caution">
    <text evidence="1">The sequence shown here is derived from an EMBL/GenBank/DDBJ whole genome shotgun (WGS) entry which is preliminary data.</text>
</comment>
<gene>
    <name evidence="1" type="ORF">LCGC14_0635420</name>
</gene>
<proteinExistence type="predicted"/>
<name>A0A0F9RJZ4_9ZZZZ</name>
<organism evidence="1">
    <name type="scientific">marine sediment metagenome</name>
    <dbReference type="NCBI Taxonomy" id="412755"/>
    <lineage>
        <taxon>unclassified sequences</taxon>
        <taxon>metagenomes</taxon>
        <taxon>ecological metagenomes</taxon>
    </lineage>
</organism>
<protein>
    <submittedName>
        <fullName evidence="1">Uncharacterized protein</fullName>
    </submittedName>
</protein>
<accession>A0A0F9RJZ4</accession>